<dbReference type="Gene3D" id="3.30.70.2580">
    <property type="match status" value="1"/>
</dbReference>
<keyword evidence="2" id="KW-0808">Transferase</keyword>
<dbReference type="Pfam" id="PF25133">
    <property type="entry name" value="TYW2_N_2"/>
    <property type="match status" value="1"/>
</dbReference>
<evidence type="ECO:0000256" key="3">
    <source>
        <dbReference type="ARBA" id="ARBA00022691"/>
    </source>
</evidence>
<evidence type="ECO:0000313" key="6">
    <source>
        <dbReference type="EMBL" id="TQS83958.1"/>
    </source>
</evidence>
<dbReference type="Pfam" id="PF02475">
    <property type="entry name" value="TRM5-TYW2_MTfase"/>
    <property type="match status" value="1"/>
</dbReference>
<dbReference type="RefSeq" id="WP_400194528.1">
    <property type="nucleotide sequence ID" value="NZ_CAYAYE010000042.1"/>
</dbReference>
<reference evidence="6" key="1">
    <citation type="submission" date="2016-03" db="EMBL/GenBank/DDBJ databases">
        <authorList>
            <person name="Borrel G."/>
            <person name="Mccann A."/>
            <person name="O'Toole P.W."/>
        </authorList>
    </citation>
    <scope>NUCLEOTIDE SEQUENCE</scope>
    <source>
        <strain evidence="6">183</strain>
    </source>
</reference>
<evidence type="ECO:0000256" key="4">
    <source>
        <dbReference type="ARBA" id="ARBA00022694"/>
    </source>
</evidence>
<keyword evidence="4" id="KW-0819">tRNA processing</keyword>
<dbReference type="Gene3D" id="3.40.50.150">
    <property type="entry name" value="Vaccinia Virus protein VP39"/>
    <property type="match status" value="1"/>
</dbReference>
<organism evidence="6 7">
    <name type="scientific">Candidatus Methanomassiliicoccus intestinalis</name>
    <dbReference type="NCBI Taxonomy" id="1406512"/>
    <lineage>
        <taxon>Archaea</taxon>
        <taxon>Methanobacteriati</taxon>
        <taxon>Thermoplasmatota</taxon>
        <taxon>Thermoplasmata</taxon>
        <taxon>Methanomassiliicoccales</taxon>
        <taxon>Methanomassiliicoccaceae</taxon>
        <taxon>Methanomassiliicoccus</taxon>
    </lineage>
</organism>
<dbReference type="InterPro" id="IPR040601">
    <property type="entry name" value="Trm5a/b_N"/>
</dbReference>
<name>A0A8J8PG37_9ARCH</name>
<dbReference type="GO" id="GO:0005737">
    <property type="term" value="C:cytoplasm"/>
    <property type="evidence" value="ECO:0007669"/>
    <property type="project" value="TreeGrafter"/>
</dbReference>
<dbReference type="Pfam" id="PF18093">
    <property type="entry name" value="Trm5_N"/>
    <property type="match status" value="1"/>
</dbReference>
<dbReference type="CDD" id="cd02440">
    <property type="entry name" value="AdoMet_MTases"/>
    <property type="match status" value="1"/>
</dbReference>
<proteinExistence type="predicted"/>
<dbReference type="PROSITE" id="PS51684">
    <property type="entry name" value="SAM_MT_TRM5_TYW2"/>
    <property type="match status" value="1"/>
</dbReference>
<protein>
    <recommendedName>
        <fullName evidence="5">SAM-dependent methyltransferase TRM5/TYW2-type domain-containing protein</fullName>
    </recommendedName>
</protein>
<dbReference type="AlphaFoldDB" id="A0A8J8PG37"/>
<dbReference type="InterPro" id="IPR030382">
    <property type="entry name" value="MeTrfase_TRM5/TYW2"/>
</dbReference>
<dbReference type="InterPro" id="IPR029063">
    <property type="entry name" value="SAM-dependent_MTases_sf"/>
</dbReference>
<evidence type="ECO:0000256" key="2">
    <source>
        <dbReference type="ARBA" id="ARBA00022679"/>
    </source>
</evidence>
<feature type="domain" description="SAM-dependent methyltransferase TRM5/TYW2-type" evidence="5">
    <location>
        <begin position="93"/>
        <end position="340"/>
    </location>
</feature>
<dbReference type="Proteomes" id="UP000752814">
    <property type="component" value="Unassembled WGS sequence"/>
</dbReference>
<dbReference type="EMBL" id="LVVT01000007">
    <property type="protein sequence ID" value="TQS83958.1"/>
    <property type="molecule type" value="Genomic_DNA"/>
</dbReference>
<keyword evidence="3" id="KW-0949">S-adenosyl-L-methionine</keyword>
<dbReference type="PANTHER" id="PTHR23245:SF41">
    <property type="entry name" value="TRNA(PHE) (4-DEMETHYLWYOSINE(37)-C(7)) AMINOCARBOXYPROPYLTRANSFERASE"/>
    <property type="match status" value="1"/>
</dbReference>
<evidence type="ECO:0000313" key="7">
    <source>
        <dbReference type="Proteomes" id="UP000752814"/>
    </source>
</evidence>
<evidence type="ECO:0000256" key="1">
    <source>
        <dbReference type="ARBA" id="ARBA00022603"/>
    </source>
</evidence>
<keyword evidence="1" id="KW-0489">Methyltransferase</keyword>
<comment type="caution">
    <text evidence="6">The sequence shown here is derived from an EMBL/GenBank/DDBJ whole genome shotgun (WGS) entry which is preliminary data.</text>
</comment>
<dbReference type="InterPro" id="IPR056743">
    <property type="entry name" value="TRM5-TYW2-like_MTfase"/>
</dbReference>
<accession>A0A8J8PG37</accession>
<dbReference type="Gene3D" id="3.30.300.110">
    <property type="entry name" value="Met-10+ protein-like domains"/>
    <property type="match status" value="1"/>
</dbReference>
<dbReference type="GO" id="GO:0030488">
    <property type="term" value="P:tRNA methylation"/>
    <property type="evidence" value="ECO:0007669"/>
    <property type="project" value="TreeGrafter"/>
</dbReference>
<dbReference type="PANTHER" id="PTHR23245">
    <property type="entry name" value="TRNA METHYLTRANSFERASE"/>
    <property type="match status" value="1"/>
</dbReference>
<dbReference type="FunFam" id="3.40.50.150:FF:000131">
    <property type="entry name" value="tRNA wybutosine-synthesizing protein 2/3/4"/>
    <property type="match status" value="1"/>
</dbReference>
<dbReference type="SUPFAM" id="SSF53335">
    <property type="entry name" value="S-adenosyl-L-methionine-dependent methyltransferases"/>
    <property type="match status" value="1"/>
</dbReference>
<sequence>MILAKIPKNDGEYIRKKLFKLGLVRKDYKIFENEDFIYLPLRELPDDEIILQYGFTVENGSAEDRSYRKTPQELIAEDVDIDEKLKVFLPQKWEKLGSVAIIKIPEELEDLRFKIAPSYAKILGAECIVRERSHISGIQRIPDVEILYGTNTETVHFENGIYYKLDVSKLMFSSGNIDEKLRMSSLDCTGETIVDMFAGIGYFTLPLAVHANAHKIIACEINPVSYNYLNENILLNNVQDIVCPILGDNNNLEGSRIADRIIMGYVHTTHQHLRKAFDLIKTGGIIHYHDTYPLEIFPDAALENIKKAAGSRKYSISHIREVKSYSPGVSHMVMDITVEQ</sequence>
<gene>
    <name evidence="6" type="ORF">A3207_06435</name>
</gene>
<evidence type="ECO:0000259" key="5">
    <source>
        <dbReference type="PROSITE" id="PS51684"/>
    </source>
</evidence>
<dbReference type="InterPro" id="IPR056744">
    <property type="entry name" value="TRM5/TYW2-like_N"/>
</dbReference>
<dbReference type="GO" id="GO:0008175">
    <property type="term" value="F:tRNA methyltransferase activity"/>
    <property type="evidence" value="ECO:0007669"/>
    <property type="project" value="TreeGrafter"/>
</dbReference>